<dbReference type="PRINTS" id="PR00118">
    <property type="entry name" value="BLACTAMASEA"/>
</dbReference>
<name>A0A261TL50_9BORD</name>
<dbReference type="Pfam" id="PF13354">
    <property type="entry name" value="Beta-lactamase2"/>
    <property type="match status" value="1"/>
</dbReference>
<dbReference type="AlphaFoldDB" id="A0A261TL50"/>
<evidence type="ECO:0000256" key="4">
    <source>
        <dbReference type="ARBA" id="ARBA00022801"/>
    </source>
</evidence>
<evidence type="ECO:0000256" key="6">
    <source>
        <dbReference type="RuleBase" id="RU361140"/>
    </source>
</evidence>
<dbReference type="SUPFAM" id="SSF56601">
    <property type="entry name" value="beta-lactamase/transpeptidase-like"/>
    <property type="match status" value="1"/>
</dbReference>
<evidence type="ECO:0000256" key="5">
    <source>
        <dbReference type="ARBA" id="ARBA00023251"/>
    </source>
</evidence>
<keyword evidence="7" id="KW-0732">Signal</keyword>
<dbReference type="OrthoDB" id="9784149at2"/>
<comment type="catalytic activity">
    <reaction evidence="1 6">
        <text>a beta-lactam + H2O = a substituted beta-amino acid</text>
        <dbReference type="Rhea" id="RHEA:20401"/>
        <dbReference type="ChEBI" id="CHEBI:15377"/>
        <dbReference type="ChEBI" id="CHEBI:35627"/>
        <dbReference type="ChEBI" id="CHEBI:140347"/>
        <dbReference type="EC" id="3.5.2.6"/>
    </reaction>
</comment>
<dbReference type="EC" id="3.5.2.6" evidence="3 6"/>
<feature type="signal peptide" evidence="7">
    <location>
        <begin position="1"/>
        <end position="22"/>
    </location>
</feature>
<keyword evidence="10" id="KW-1185">Reference proteome</keyword>
<feature type="domain" description="Beta-lactamase class A catalytic" evidence="8">
    <location>
        <begin position="58"/>
        <end position="273"/>
    </location>
</feature>
<dbReference type="Gene3D" id="3.40.710.10">
    <property type="entry name" value="DD-peptidase/beta-lactamase superfamily"/>
    <property type="match status" value="1"/>
</dbReference>
<feature type="chain" id="PRO_5013374489" description="Beta-lactamase" evidence="7">
    <location>
        <begin position="23"/>
        <end position="308"/>
    </location>
</feature>
<dbReference type="GO" id="GO:0030655">
    <property type="term" value="P:beta-lactam antibiotic catabolic process"/>
    <property type="evidence" value="ECO:0007669"/>
    <property type="project" value="InterPro"/>
</dbReference>
<dbReference type="InterPro" id="IPR023650">
    <property type="entry name" value="Beta-lactam_class-A_AS"/>
</dbReference>
<sequence length="308" mass="32797">MNRRTFSARLALLAGAALTGSALPGLVRAGARDSALDTDTDPQRLLARLEARDGGRLGVSVLDTGSGWALAHRSDERFPMCSTFKWVAAAAVLARVGRGQDSLDRHIRYGATDLVPYSPVTKPQVAQGMTLGALCEAAVVWSDNTAANLMLSTLGGPPGITAYARSQGDDQTRLDRIEPALNEAQPGDPRDTTTPQAMLRLLRRVLLEGGLEAPQRDQLTAWLRGCRTGYTRLRAGLPADWIVGNKTGAGEHGTNNDVAVIWPPRGAPILVTAYLTNSPASRDAQNALLAETARIVVHAVVQTRLRAG</sequence>
<dbReference type="RefSeq" id="WP_094800394.1">
    <property type="nucleotide sequence ID" value="NZ_NEVP01000007.1"/>
</dbReference>
<gene>
    <name evidence="9" type="ORF">CAL25_12540</name>
</gene>
<dbReference type="NCBIfam" id="NF033103">
    <property type="entry name" value="bla_class_A"/>
    <property type="match status" value="1"/>
</dbReference>
<dbReference type="PANTHER" id="PTHR35333:SF3">
    <property type="entry name" value="BETA-LACTAMASE-TYPE TRANSPEPTIDASE FOLD CONTAINING PROTEIN"/>
    <property type="match status" value="1"/>
</dbReference>
<dbReference type="EMBL" id="NEVP01000007">
    <property type="protein sequence ID" value="OZI50155.1"/>
    <property type="molecule type" value="Genomic_DNA"/>
</dbReference>
<evidence type="ECO:0000256" key="1">
    <source>
        <dbReference type="ARBA" id="ARBA00001526"/>
    </source>
</evidence>
<accession>A0A261TL50</accession>
<dbReference type="InterPro" id="IPR045155">
    <property type="entry name" value="Beta-lactam_cat"/>
</dbReference>
<dbReference type="PROSITE" id="PS00146">
    <property type="entry name" value="BETA_LACTAMASE_A"/>
    <property type="match status" value="1"/>
</dbReference>
<protein>
    <recommendedName>
        <fullName evidence="3 6">Beta-lactamase</fullName>
        <ecNumber evidence="3 6">3.5.2.6</ecNumber>
    </recommendedName>
</protein>
<evidence type="ECO:0000313" key="9">
    <source>
        <dbReference type="EMBL" id="OZI50155.1"/>
    </source>
</evidence>
<dbReference type="GO" id="GO:0046677">
    <property type="term" value="P:response to antibiotic"/>
    <property type="evidence" value="ECO:0007669"/>
    <property type="project" value="UniProtKB-UniRule"/>
</dbReference>
<comment type="caution">
    <text evidence="9">The sequence shown here is derived from an EMBL/GenBank/DDBJ whole genome shotgun (WGS) entry which is preliminary data.</text>
</comment>
<dbReference type="InterPro" id="IPR012338">
    <property type="entry name" value="Beta-lactam/transpept-like"/>
</dbReference>
<dbReference type="PANTHER" id="PTHR35333">
    <property type="entry name" value="BETA-LACTAMASE"/>
    <property type="match status" value="1"/>
</dbReference>
<evidence type="ECO:0000256" key="3">
    <source>
        <dbReference type="ARBA" id="ARBA00012865"/>
    </source>
</evidence>
<evidence type="ECO:0000313" key="10">
    <source>
        <dbReference type="Proteomes" id="UP000216913"/>
    </source>
</evidence>
<dbReference type="GO" id="GO:0008800">
    <property type="term" value="F:beta-lactamase activity"/>
    <property type="evidence" value="ECO:0007669"/>
    <property type="project" value="UniProtKB-UniRule"/>
</dbReference>
<keyword evidence="4 6" id="KW-0378">Hydrolase</keyword>
<keyword evidence="5 6" id="KW-0046">Antibiotic resistance</keyword>
<dbReference type="Proteomes" id="UP000216913">
    <property type="component" value="Unassembled WGS sequence"/>
</dbReference>
<reference evidence="9 10" key="1">
    <citation type="submission" date="2017-05" db="EMBL/GenBank/DDBJ databases">
        <title>Complete and WGS of Bordetella genogroups.</title>
        <authorList>
            <person name="Spilker T."/>
            <person name="LiPuma J."/>
        </authorList>
    </citation>
    <scope>NUCLEOTIDE SEQUENCE [LARGE SCALE GENOMIC DNA]</scope>
    <source>
        <strain evidence="9 10">AU10456</strain>
    </source>
</reference>
<comment type="similarity">
    <text evidence="2 6">Belongs to the class-A beta-lactamase family.</text>
</comment>
<evidence type="ECO:0000259" key="8">
    <source>
        <dbReference type="Pfam" id="PF13354"/>
    </source>
</evidence>
<evidence type="ECO:0000256" key="2">
    <source>
        <dbReference type="ARBA" id="ARBA00009009"/>
    </source>
</evidence>
<evidence type="ECO:0000256" key="7">
    <source>
        <dbReference type="SAM" id="SignalP"/>
    </source>
</evidence>
<proteinExistence type="inferred from homology"/>
<dbReference type="InterPro" id="IPR000871">
    <property type="entry name" value="Beta-lactam_class-A"/>
</dbReference>
<organism evidence="9 10">
    <name type="scientific">Bordetella genomosp. 5</name>
    <dbReference type="NCBI Taxonomy" id="1395608"/>
    <lineage>
        <taxon>Bacteria</taxon>
        <taxon>Pseudomonadati</taxon>
        <taxon>Pseudomonadota</taxon>
        <taxon>Betaproteobacteria</taxon>
        <taxon>Burkholderiales</taxon>
        <taxon>Alcaligenaceae</taxon>
        <taxon>Bordetella</taxon>
    </lineage>
</organism>